<dbReference type="InterPro" id="IPR015422">
    <property type="entry name" value="PyrdxlP-dep_Trfase_small"/>
</dbReference>
<dbReference type="AlphaFoldDB" id="A0A0R3JX23"/>
<dbReference type="InterPro" id="IPR010969">
    <property type="entry name" value="Cys_dSase-rel_unknwn_funct"/>
</dbReference>
<comment type="catalytic activity">
    <reaction evidence="6">
        <text>(sulfur carrier)-H + L-cysteine = (sulfur carrier)-SH + L-alanine</text>
        <dbReference type="Rhea" id="RHEA:43892"/>
        <dbReference type="Rhea" id="RHEA-COMP:14737"/>
        <dbReference type="Rhea" id="RHEA-COMP:14739"/>
        <dbReference type="ChEBI" id="CHEBI:29917"/>
        <dbReference type="ChEBI" id="CHEBI:35235"/>
        <dbReference type="ChEBI" id="CHEBI:57972"/>
        <dbReference type="ChEBI" id="CHEBI:64428"/>
        <dbReference type="EC" id="2.8.1.7"/>
    </reaction>
</comment>
<keyword evidence="5" id="KW-0663">Pyridoxal phosphate</keyword>
<dbReference type="InterPro" id="IPR016454">
    <property type="entry name" value="Cysteine_dSase"/>
</dbReference>
<evidence type="ECO:0000256" key="6">
    <source>
        <dbReference type="ARBA" id="ARBA00050776"/>
    </source>
</evidence>
<dbReference type="EC" id="2.8.1.7" evidence="3"/>
<dbReference type="OrthoDB" id="9804366at2"/>
<sequence>MRRIYLDNAATTFPKAPTVAKSMVEYIEHIGGNVGRGTHFSSYTAGSVVYETRELLSKLFVFDDPMKVVFTMNITQSINMILKGFLKSGDHVIITSMEHNAVLRPLSSLSKEGVQFDVLQCDETGFLNPEIILKFIRPNTKLIIMSHASNVTGTIQNIKRIGQICKEKNVYFCLDSAQTAGVLDIDFYDLNLSALAFTGHKGLLGPQGIGGFLISTEFANEIKPLIEGGTGSLSESEFQPSFLPDKFESGTLNIPGIFGLNAAIKYILNIGTEEIRNKEKELTNRFLNKVLNIDNINVLGPKNVEFQTAVVSIDFKNIDNSEAAFLLDNQFGIMTRVGLHCAPLAHKTLGTFPKGTVRFSFGHFNTIEEVDYAADCIYKIANSQV</sequence>
<dbReference type="STRING" id="908809.ABG79_00239"/>
<dbReference type="SUPFAM" id="SSF53383">
    <property type="entry name" value="PLP-dependent transferases"/>
    <property type="match status" value="1"/>
</dbReference>
<evidence type="ECO:0000313" key="9">
    <source>
        <dbReference type="Proteomes" id="UP000052015"/>
    </source>
</evidence>
<dbReference type="NCBIfam" id="TIGR01977">
    <property type="entry name" value="am_tr_V_EF2568"/>
    <property type="match status" value="1"/>
</dbReference>
<reference evidence="8 9" key="1">
    <citation type="submission" date="2015-09" db="EMBL/GenBank/DDBJ databases">
        <title>Draft genome sequence of a Caloramator mitchellensis, a moderate thermophile from the Great Artesian Basin of Australia.</title>
        <authorList>
            <person name="Patel B.K."/>
        </authorList>
    </citation>
    <scope>NUCLEOTIDE SEQUENCE [LARGE SCALE GENOMIC DNA]</scope>
    <source>
        <strain evidence="8 9">VF08</strain>
    </source>
</reference>
<evidence type="ECO:0000256" key="1">
    <source>
        <dbReference type="ARBA" id="ARBA00001933"/>
    </source>
</evidence>
<dbReference type="InterPro" id="IPR015424">
    <property type="entry name" value="PyrdxlP-dep_Trfase"/>
</dbReference>
<name>A0A0R3JX23_CALMK</name>
<organism evidence="8 9">
    <name type="scientific">Caloramator mitchellensis</name>
    <dbReference type="NCBI Taxonomy" id="908809"/>
    <lineage>
        <taxon>Bacteria</taxon>
        <taxon>Bacillati</taxon>
        <taxon>Bacillota</taxon>
        <taxon>Clostridia</taxon>
        <taxon>Eubacteriales</taxon>
        <taxon>Clostridiaceae</taxon>
        <taxon>Caloramator</taxon>
    </lineage>
</organism>
<dbReference type="Pfam" id="PF00266">
    <property type="entry name" value="Aminotran_5"/>
    <property type="match status" value="1"/>
</dbReference>
<gene>
    <name evidence="8" type="primary">csd_1</name>
    <name evidence="8" type="ORF">ABG79_00239</name>
</gene>
<dbReference type="InterPro" id="IPR015421">
    <property type="entry name" value="PyrdxlP-dep_Trfase_major"/>
</dbReference>
<dbReference type="PATRIC" id="fig|908809.3.peg.240"/>
<dbReference type="GO" id="GO:0031071">
    <property type="term" value="F:cysteine desulfurase activity"/>
    <property type="evidence" value="ECO:0007669"/>
    <property type="project" value="UniProtKB-EC"/>
</dbReference>
<dbReference type="PIRSF" id="PIRSF005572">
    <property type="entry name" value="NifS"/>
    <property type="match status" value="1"/>
</dbReference>
<evidence type="ECO:0000313" key="8">
    <source>
        <dbReference type="EMBL" id="KRQ88072.1"/>
    </source>
</evidence>
<feature type="domain" description="Aminotransferase class V" evidence="7">
    <location>
        <begin position="4"/>
        <end position="372"/>
    </location>
</feature>
<comment type="similarity">
    <text evidence="2">Belongs to the class-V pyridoxal-phosphate-dependent aminotransferase family. Csd subfamily.</text>
</comment>
<comment type="caution">
    <text evidence="8">The sequence shown here is derived from an EMBL/GenBank/DDBJ whole genome shotgun (WGS) entry which is preliminary data.</text>
</comment>
<dbReference type="PANTHER" id="PTHR43586">
    <property type="entry name" value="CYSTEINE DESULFURASE"/>
    <property type="match status" value="1"/>
</dbReference>
<evidence type="ECO:0000256" key="5">
    <source>
        <dbReference type="ARBA" id="ARBA00022898"/>
    </source>
</evidence>
<dbReference type="InterPro" id="IPR010970">
    <property type="entry name" value="Cys_dSase_SufS"/>
</dbReference>
<keyword evidence="9" id="KW-1185">Reference proteome</keyword>
<dbReference type="RefSeq" id="WP_057976256.1">
    <property type="nucleotide sequence ID" value="NZ_LKHP01000001.1"/>
</dbReference>
<dbReference type="Gene3D" id="3.40.640.10">
    <property type="entry name" value="Type I PLP-dependent aspartate aminotransferase-like (Major domain)"/>
    <property type="match status" value="1"/>
</dbReference>
<dbReference type="InterPro" id="IPR000192">
    <property type="entry name" value="Aminotrans_V_dom"/>
</dbReference>
<accession>A0A0R3JX23</accession>
<protein>
    <recommendedName>
        <fullName evidence="3">cysteine desulfurase</fullName>
        <ecNumber evidence="3">2.8.1.7</ecNumber>
    </recommendedName>
</protein>
<evidence type="ECO:0000256" key="3">
    <source>
        <dbReference type="ARBA" id="ARBA00012239"/>
    </source>
</evidence>
<evidence type="ECO:0000256" key="4">
    <source>
        <dbReference type="ARBA" id="ARBA00022679"/>
    </source>
</evidence>
<comment type="cofactor">
    <cofactor evidence="1">
        <name>pyridoxal 5'-phosphate</name>
        <dbReference type="ChEBI" id="CHEBI:597326"/>
    </cofactor>
</comment>
<keyword evidence="4 8" id="KW-0808">Transferase</keyword>
<proteinExistence type="inferred from homology"/>
<dbReference type="CDD" id="cd06453">
    <property type="entry name" value="SufS_like"/>
    <property type="match status" value="1"/>
</dbReference>
<dbReference type="PANTHER" id="PTHR43586:SF4">
    <property type="entry name" value="ISOPENICILLIN N EPIMERASE"/>
    <property type="match status" value="1"/>
</dbReference>
<dbReference type="Proteomes" id="UP000052015">
    <property type="component" value="Unassembled WGS sequence"/>
</dbReference>
<dbReference type="Gene3D" id="3.90.1150.10">
    <property type="entry name" value="Aspartate Aminotransferase, domain 1"/>
    <property type="match status" value="1"/>
</dbReference>
<dbReference type="GO" id="GO:0006534">
    <property type="term" value="P:cysteine metabolic process"/>
    <property type="evidence" value="ECO:0007669"/>
    <property type="project" value="InterPro"/>
</dbReference>
<dbReference type="GO" id="GO:0030170">
    <property type="term" value="F:pyridoxal phosphate binding"/>
    <property type="evidence" value="ECO:0007669"/>
    <property type="project" value="InterPro"/>
</dbReference>
<evidence type="ECO:0000256" key="2">
    <source>
        <dbReference type="ARBA" id="ARBA00010447"/>
    </source>
</evidence>
<dbReference type="EMBL" id="LKHP01000001">
    <property type="protein sequence ID" value="KRQ88072.1"/>
    <property type="molecule type" value="Genomic_DNA"/>
</dbReference>
<evidence type="ECO:0000259" key="7">
    <source>
        <dbReference type="Pfam" id="PF00266"/>
    </source>
</evidence>